<dbReference type="GeneID" id="85451118"/>
<sequence>MELDSRLGLAAKRAPEGDGGSLASLASRCSLTDGANLPRDKGVPKPQGGNGPLVWRCRTDNRGCRIGILLAGRVLELEWEWQLTDRPVVLGPKSKGWGGEGGSNSGKTASGWINGRGFPPFLLDLRWELRSDIVFEGKTASDLETSVGGLAQRYDAAQLVFGSLTCVVCNGEKKARIRRGFTNCNNGKSCAHSIPRCLPRLREDTRQSDGMKKLRLAQPTARR</sequence>
<protein>
    <submittedName>
        <fullName evidence="1">Uncharacterized protein</fullName>
    </submittedName>
</protein>
<reference evidence="1" key="1">
    <citation type="submission" date="2021-06" db="EMBL/GenBank/DDBJ databases">
        <title>Comparative genomics, transcriptomics and evolutionary studies reveal genomic signatures of adaptation to plant cell wall in hemibiotrophic fungi.</title>
        <authorList>
            <consortium name="DOE Joint Genome Institute"/>
            <person name="Baroncelli R."/>
            <person name="Diaz J.F."/>
            <person name="Benocci T."/>
            <person name="Peng M."/>
            <person name="Battaglia E."/>
            <person name="Haridas S."/>
            <person name="Andreopoulos W."/>
            <person name="Labutti K."/>
            <person name="Pangilinan J."/>
            <person name="Floch G.L."/>
            <person name="Makela M.R."/>
            <person name="Henrissat B."/>
            <person name="Grigoriev I.V."/>
            <person name="Crouch J.A."/>
            <person name="De Vries R.P."/>
            <person name="Sukno S.A."/>
            <person name="Thon M.R."/>
        </authorList>
    </citation>
    <scope>NUCLEOTIDE SEQUENCE</scope>
    <source>
        <strain evidence="1">CBS 193.32</strain>
    </source>
</reference>
<organism evidence="1 2">
    <name type="scientific">Colletotrichum godetiae</name>
    <dbReference type="NCBI Taxonomy" id="1209918"/>
    <lineage>
        <taxon>Eukaryota</taxon>
        <taxon>Fungi</taxon>
        <taxon>Dikarya</taxon>
        <taxon>Ascomycota</taxon>
        <taxon>Pezizomycotina</taxon>
        <taxon>Sordariomycetes</taxon>
        <taxon>Hypocreomycetidae</taxon>
        <taxon>Glomerellales</taxon>
        <taxon>Glomerellaceae</taxon>
        <taxon>Colletotrichum</taxon>
        <taxon>Colletotrichum acutatum species complex</taxon>
    </lineage>
</organism>
<comment type="caution">
    <text evidence="1">The sequence shown here is derived from an EMBL/GenBank/DDBJ whole genome shotgun (WGS) entry which is preliminary data.</text>
</comment>
<dbReference type="RefSeq" id="XP_060425341.1">
    <property type="nucleotide sequence ID" value="XM_060566592.1"/>
</dbReference>
<dbReference type="AlphaFoldDB" id="A0AAJ0AF60"/>
<dbReference type="Proteomes" id="UP001224890">
    <property type="component" value="Unassembled WGS sequence"/>
</dbReference>
<dbReference type="EMBL" id="JAHMHR010000048">
    <property type="protein sequence ID" value="KAK1671338.1"/>
    <property type="molecule type" value="Genomic_DNA"/>
</dbReference>
<keyword evidence="2" id="KW-1185">Reference proteome</keyword>
<name>A0AAJ0AF60_9PEZI</name>
<gene>
    <name evidence="1" type="ORF">BDP55DRAFT_297049</name>
</gene>
<evidence type="ECO:0000313" key="2">
    <source>
        <dbReference type="Proteomes" id="UP001224890"/>
    </source>
</evidence>
<proteinExistence type="predicted"/>
<evidence type="ECO:0000313" key="1">
    <source>
        <dbReference type="EMBL" id="KAK1671338.1"/>
    </source>
</evidence>
<accession>A0AAJ0AF60</accession>